<evidence type="ECO:0000256" key="8">
    <source>
        <dbReference type="ARBA" id="ARBA00040914"/>
    </source>
</evidence>
<comment type="subcellular location">
    <subcellularLocation>
        <location evidence="1">Cell membrane</location>
        <topology evidence="1">Multi-pass membrane protein</topology>
    </subcellularLocation>
</comment>
<evidence type="ECO:0000256" key="4">
    <source>
        <dbReference type="ARBA" id="ARBA00022692"/>
    </source>
</evidence>
<feature type="transmembrane region" description="Helical" evidence="9">
    <location>
        <begin position="331"/>
        <end position="350"/>
    </location>
</feature>
<dbReference type="Pfam" id="PF07690">
    <property type="entry name" value="MFS_1"/>
    <property type="match status" value="1"/>
</dbReference>
<keyword evidence="4 9" id="KW-0812">Transmembrane</keyword>
<feature type="transmembrane region" description="Helical" evidence="9">
    <location>
        <begin position="306"/>
        <end position="325"/>
    </location>
</feature>
<comment type="caution">
    <text evidence="11">The sequence shown here is derived from an EMBL/GenBank/DDBJ whole genome shotgun (WGS) entry which is preliminary data.</text>
</comment>
<evidence type="ECO:0000313" key="12">
    <source>
        <dbReference type="Proteomes" id="UP000654345"/>
    </source>
</evidence>
<feature type="transmembrane region" description="Helical" evidence="9">
    <location>
        <begin position="92"/>
        <end position="111"/>
    </location>
</feature>
<feature type="domain" description="Major facilitator superfamily (MFS) profile" evidence="10">
    <location>
        <begin position="241"/>
        <end position="434"/>
    </location>
</feature>
<proteinExistence type="inferred from homology"/>
<keyword evidence="6 9" id="KW-0472">Membrane</keyword>
<evidence type="ECO:0000256" key="5">
    <source>
        <dbReference type="ARBA" id="ARBA00022989"/>
    </source>
</evidence>
<dbReference type="InterPro" id="IPR011701">
    <property type="entry name" value="MFS"/>
</dbReference>
<keyword evidence="2" id="KW-0813">Transport</keyword>
<comment type="similarity">
    <text evidence="7">Belongs to the major facilitator superfamily. Drug:H(+) antiporter-3 (DHA3) (TC 2.A.1.21) family.</text>
</comment>
<feature type="transmembrane region" description="Helical" evidence="9">
    <location>
        <begin position="362"/>
        <end position="388"/>
    </location>
</feature>
<dbReference type="PROSITE" id="PS50850">
    <property type="entry name" value="MFS"/>
    <property type="match status" value="1"/>
</dbReference>
<evidence type="ECO:0000256" key="9">
    <source>
        <dbReference type="SAM" id="Phobius"/>
    </source>
</evidence>
<dbReference type="CDD" id="cd06173">
    <property type="entry name" value="MFS_MefA_like"/>
    <property type="match status" value="1"/>
</dbReference>
<dbReference type="Proteomes" id="UP000654345">
    <property type="component" value="Unassembled WGS sequence"/>
</dbReference>
<dbReference type="InterPro" id="IPR036259">
    <property type="entry name" value="MFS_trans_sf"/>
</dbReference>
<evidence type="ECO:0000256" key="2">
    <source>
        <dbReference type="ARBA" id="ARBA00022448"/>
    </source>
</evidence>
<dbReference type="Gene3D" id="1.20.1250.20">
    <property type="entry name" value="MFS general substrate transporter like domains"/>
    <property type="match status" value="1"/>
</dbReference>
<evidence type="ECO:0000256" key="6">
    <source>
        <dbReference type="ARBA" id="ARBA00023136"/>
    </source>
</evidence>
<sequence length="434" mass="46433">MGASMEQEKNLQTEQATALPEKRSLPIYALFLANTISLIGDRLMFIAIPWLVLQTTGSASKAGITAFFETLAVVLSSFFGSQLLDKLGFKRVSILGDVASGIAVMLIPLCYETIGLSFWQLQILVFLAGLLMTPGSSARYALLPDLIKLSRMPAERANSLYDGVSRVSGFFGAPLAGVLILVIGTSNLLWVDGATFFFSALLLAWSIPASKAKPREQGQEQGNYLQNLKEGLTFLRGTPVMFAIAITIMITNMLDQGMSGVLLPSYGQKILESPVALGWLSAAWGGAAFAGTLLFAAIGHRLPRRLTFGLCFCFSTILRFFALALGLPLPILIVSYAIGGVAIGPINPILSTMEQELVPAELRARVFGALTAMAFLGMPLGGLIAGFLVDWLGITPGILIFGGIYLLSTISLLFNPSLKGMDQPKRATITDGIQ</sequence>
<gene>
    <name evidence="11" type="ORF">KSB_80420</name>
</gene>
<dbReference type="RefSeq" id="WP_201375740.1">
    <property type="nucleotide sequence ID" value="NZ_BNJG01000003.1"/>
</dbReference>
<dbReference type="PANTHER" id="PTHR23513">
    <property type="entry name" value="INTEGRAL MEMBRANE EFFLUX PROTEIN-RELATED"/>
    <property type="match status" value="1"/>
</dbReference>
<feature type="transmembrane region" description="Helical" evidence="9">
    <location>
        <begin position="234"/>
        <end position="254"/>
    </location>
</feature>
<evidence type="ECO:0000256" key="3">
    <source>
        <dbReference type="ARBA" id="ARBA00022475"/>
    </source>
</evidence>
<feature type="transmembrane region" description="Helical" evidence="9">
    <location>
        <begin position="274"/>
        <end position="299"/>
    </location>
</feature>
<evidence type="ECO:0000256" key="7">
    <source>
        <dbReference type="ARBA" id="ARBA00038075"/>
    </source>
</evidence>
<evidence type="ECO:0000313" key="11">
    <source>
        <dbReference type="EMBL" id="GHO59567.1"/>
    </source>
</evidence>
<evidence type="ECO:0000259" key="10">
    <source>
        <dbReference type="PROSITE" id="PS50850"/>
    </source>
</evidence>
<organism evidence="11 12">
    <name type="scientific">Ktedonobacter robiniae</name>
    <dbReference type="NCBI Taxonomy" id="2778365"/>
    <lineage>
        <taxon>Bacteria</taxon>
        <taxon>Bacillati</taxon>
        <taxon>Chloroflexota</taxon>
        <taxon>Ktedonobacteria</taxon>
        <taxon>Ktedonobacterales</taxon>
        <taxon>Ktedonobacteraceae</taxon>
        <taxon>Ktedonobacter</taxon>
    </lineage>
</organism>
<feature type="transmembrane region" description="Helical" evidence="9">
    <location>
        <begin position="163"/>
        <end position="183"/>
    </location>
</feature>
<dbReference type="EMBL" id="BNJG01000003">
    <property type="protein sequence ID" value="GHO59567.1"/>
    <property type="molecule type" value="Genomic_DNA"/>
</dbReference>
<name>A0ABQ3V478_9CHLR</name>
<evidence type="ECO:0000256" key="1">
    <source>
        <dbReference type="ARBA" id="ARBA00004651"/>
    </source>
</evidence>
<dbReference type="InterPro" id="IPR020846">
    <property type="entry name" value="MFS_dom"/>
</dbReference>
<feature type="transmembrane region" description="Helical" evidence="9">
    <location>
        <begin position="394"/>
        <end position="414"/>
    </location>
</feature>
<keyword evidence="5 9" id="KW-1133">Transmembrane helix</keyword>
<feature type="transmembrane region" description="Helical" evidence="9">
    <location>
        <begin position="189"/>
        <end position="207"/>
    </location>
</feature>
<dbReference type="SUPFAM" id="SSF103473">
    <property type="entry name" value="MFS general substrate transporter"/>
    <property type="match status" value="1"/>
</dbReference>
<dbReference type="PANTHER" id="PTHR23513:SF9">
    <property type="entry name" value="ENTEROBACTIN EXPORTER ENTS"/>
    <property type="match status" value="1"/>
</dbReference>
<feature type="transmembrane region" description="Helical" evidence="9">
    <location>
        <begin position="123"/>
        <end position="142"/>
    </location>
</feature>
<feature type="transmembrane region" description="Helical" evidence="9">
    <location>
        <begin position="27"/>
        <end position="50"/>
    </location>
</feature>
<reference evidence="11 12" key="1">
    <citation type="journal article" date="2021" name="Int. J. Syst. Evol. Microbiol.">
        <title>Reticulibacter mediterranei gen. nov., sp. nov., within the new family Reticulibacteraceae fam. nov., and Ktedonospora formicarum gen. nov., sp. nov., Ktedonobacter robiniae sp. nov., Dictyobacter formicarum sp. nov. and Dictyobacter arantiisoli sp. nov., belonging to the class Ktedonobacteria.</title>
        <authorList>
            <person name="Yabe S."/>
            <person name="Zheng Y."/>
            <person name="Wang C.M."/>
            <person name="Sakai Y."/>
            <person name="Abe K."/>
            <person name="Yokota A."/>
            <person name="Donadio S."/>
            <person name="Cavaletti L."/>
            <person name="Monciardini P."/>
        </authorList>
    </citation>
    <scope>NUCLEOTIDE SEQUENCE [LARGE SCALE GENOMIC DNA]</scope>
    <source>
        <strain evidence="11 12">SOSP1-30</strain>
    </source>
</reference>
<keyword evidence="3" id="KW-1003">Cell membrane</keyword>
<keyword evidence="12" id="KW-1185">Reference proteome</keyword>
<feature type="transmembrane region" description="Helical" evidence="9">
    <location>
        <begin position="62"/>
        <end position="80"/>
    </location>
</feature>
<protein>
    <recommendedName>
        <fullName evidence="8">Multidrug efflux pump Tap</fullName>
    </recommendedName>
</protein>
<accession>A0ABQ3V478</accession>